<dbReference type="InterPro" id="IPR001878">
    <property type="entry name" value="Znf_CCHC"/>
</dbReference>
<dbReference type="Proteomes" id="UP000277580">
    <property type="component" value="Unassembled WGS sequence"/>
</dbReference>
<accession>A0A3N4K6V6</accession>
<dbReference type="GO" id="GO:0003676">
    <property type="term" value="F:nucleic acid binding"/>
    <property type="evidence" value="ECO:0007669"/>
    <property type="project" value="InterPro"/>
</dbReference>
<gene>
    <name evidence="5" type="ORF">P167DRAFT_580812</name>
</gene>
<dbReference type="SMART" id="SM00343">
    <property type="entry name" value="ZnF_C2HC"/>
    <property type="match status" value="1"/>
</dbReference>
<keyword evidence="6" id="KW-1185">Reference proteome</keyword>
<sequence>SKIREALEKERKANKALVEEKKAQEMAEKERKEKEDALTGEVANLRRLVERLSTQQQYNNPYDIPPVTRETEVFAVNRGYYGHPRQPNNQAPGMGSTQYPGGYGNSMAAFNQAQLPNPHAMGPPHYAATGQQSYPPTGYMPRRHTIQNDARPVVTCFRCGQTGHYSPECVNPPLSIMEQQEVRRRVGEDQIEKIRAQLGLQSGPQGLPPNQTAGGQYTVAQGANLVPLGIRPRGAPGGDVRAAQQGNAASAGANAVEVCAGDREVGGIRVPEASLVEWFDADAAEKRDSDEAFGRWSSRAEGPASKRKARVEEEDEEMGDAAAAPDKGKGKAKAYQAPGTSSRQAPKPAESKRPIRMMKGVIPEDVVQRLRDTKIEGLTWGALFDLAPAARRDVAKGLVLERVARAPKEKTTQLDETHAVEAVNRAREDEGPVVNFYTDGKVRVPGMPAGFFTVKKILVDAGSVVNLMPESIADEMRLRKERGPGFNIKTADGGLAPISSMGRERHLTRFC</sequence>
<dbReference type="STRING" id="1392247.A0A3N4K6V6"/>
<evidence type="ECO:0000256" key="3">
    <source>
        <dbReference type="SAM" id="MobiDB-lite"/>
    </source>
</evidence>
<keyword evidence="1" id="KW-0479">Metal-binding</keyword>
<evidence type="ECO:0000313" key="5">
    <source>
        <dbReference type="EMBL" id="RPB06276.1"/>
    </source>
</evidence>
<feature type="region of interest" description="Disordered" evidence="3">
    <location>
        <begin position="286"/>
        <end position="354"/>
    </location>
</feature>
<dbReference type="AlphaFoldDB" id="A0A3N4K6V6"/>
<dbReference type="EMBL" id="ML119556">
    <property type="protein sequence ID" value="RPB06276.1"/>
    <property type="molecule type" value="Genomic_DNA"/>
</dbReference>
<protein>
    <recommendedName>
        <fullName evidence="4">CCHC-type domain-containing protein</fullName>
    </recommendedName>
</protein>
<keyword evidence="1" id="KW-0863">Zinc-finger</keyword>
<reference evidence="5 6" key="1">
    <citation type="journal article" date="2018" name="Nat. Ecol. Evol.">
        <title>Pezizomycetes genomes reveal the molecular basis of ectomycorrhizal truffle lifestyle.</title>
        <authorList>
            <person name="Murat C."/>
            <person name="Payen T."/>
            <person name="Noel B."/>
            <person name="Kuo A."/>
            <person name="Morin E."/>
            <person name="Chen J."/>
            <person name="Kohler A."/>
            <person name="Krizsan K."/>
            <person name="Balestrini R."/>
            <person name="Da Silva C."/>
            <person name="Montanini B."/>
            <person name="Hainaut M."/>
            <person name="Levati E."/>
            <person name="Barry K.W."/>
            <person name="Belfiori B."/>
            <person name="Cichocki N."/>
            <person name="Clum A."/>
            <person name="Dockter R.B."/>
            <person name="Fauchery L."/>
            <person name="Guy J."/>
            <person name="Iotti M."/>
            <person name="Le Tacon F."/>
            <person name="Lindquist E.A."/>
            <person name="Lipzen A."/>
            <person name="Malagnac F."/>
            <person name="Mello A."/>
            <person name="Molinier V."/>
            <person name="Miyauchi S."/>
            <person name="Poulain J."/>
            <person name="Riccioni C."/>
            <person name="Rubini A."/>
            <person name="Sitrit Y."/>
            <person name="Splivallo R."/>
            <person name="Traeger S."/>
            <person name="Wang M."/>
            <person name="Zifcakova L."/>
            <person name="Wipf D."/>
            <person name="Zambonelli A."/>
            <person name="Paolocci F."/>
            <person name="Nowrousian M."/>
            <person name="Ottonello S."/>
            <person name="Baldrian P."/>
            <person name="Spatafora J.W."/>
            <person name="Henrissat B."/>
            <person name="Nagy L.G."/>
            <person name="Aury J.M."/>
            <person name="Wincker P."/>
            <person name="Grigoriev I.V."/>
            <person name="Bonfante P."/>
            <person name="Martin F.M."/>
        </authorList>
    </citation>
    <scope>NUCLEOTIDE SEQUENCE [LARGE SCALE GENOMIC DNA]</scope>
    <source>
        <strain evidence="5 6">CCBAS932</strain>
    </source>
</reference>
<evidence type="ECO:0000256" key="2">
    <source>
        <dbReference type="SAM" id="Coils"/>
    </source>
</evidence>
<name>A0A3N4K6V6_9PEZI</name>
<keyword evidence="1" id="KW-0862">Zinc</keyword>
<dbReference type="Pfam" id="PF00098">
    <property type="entry name" value="zf-CCHC"/>
    <property type="match status" value="1"/>
</dbReference>
<feature type="non-terminal residue" evidence="5">
    <location>
        <position position="1"/>
    </location>
</feature>
<dbReference type="PROSITE" id="PS50158">
    <property type="entry name" value="ZF_CCHC"/>
    <property type="match status" value="1"/>
</dbReference>
<keyword evidence="2" id="KW-0175">Coiled coil</keyword>
<evidence type="ECO:0000256" key="1">
    <source>
        <dbReference type="PROSITE-ProRule" id="PRU00047"/>
    </source>
</evidence>
<dbReference type="InterPro" id="IPR036875">
    <property type="entry name" value="Znf_CCHC_sf"/>
</dbReference>
<feature type="domain" description="CCHC-type" evidence="4">
    <location>
        <begin position="156"/>
        <end position="169"/>
    </location>
</feature>
<dbReference type="InParanoid" id="A0A3N4K6V6"/>
<evidence type="ECO:0000313" key="6">
    <source>
        <dbReference type="Proteomes" id="UP000277580"/>
    </source>
</evidence>
<organism evidence="5 6">
    <name type="scientific">Morchella conica CCBAS932</name>
    <dbReference type="NCBI Taxonomy" id="1392247"/>
    <lineage>
        <taxon>Eukaryota</taxon>
        <taxon>Fungi</taxon>
        <taxon>Dikarya</taxon>
        <taxon>Ascomycota</taxon>
        <taxon>Pezizomycotina</taxon>
        <taxon>Pezizomycetes</taxon>
        <taxon>Pezizales</taxon>
        <taxon>Morchellaceae</taxon>
        <taxon>Morchella</taxon>
    </lineage>
</organism>
<dbReference type="SUPFAM" id="SSF57756">
    <property type="entry name" value="Retrovirus zinc finger-like domains"/>
    <property type="match status" value="1"/>
</dbReference>
<feature type="coiled-coil region" evidence="2">
    <location>
        <begin position="3"/>
        <end position="55"/>
    </location>
</feature>
<evidence type="ECO:0000259" key="4">
    <source>
        <dbReference type="PROSITE" id="PS50158"/>
    </source>
</evidence>
<dbReference type="GO" id="GO:0008270">
    <property type="term" value="F:zinc ion binding"/>
    <property type="evidence" value="ECO:0007669"/>
    <property type="project" value="UniProtKB-KW"/>
</dbReference>
<proteinExistence type="predicted"/>
<dbReference type="OrthoDB" id="5430981at2759"/>